<comment type="caution">
    <text evidence="5">The sequence shown here is derived from an EMBL/GenBank/DDBJ whole genome shotgun (WGS) entry which is preliminary data.</text>
</comment>
<dbReference type="InterPro" id="IPR042095">
    <property type="entry name" value="SUMF_sf"/>
</dbReference>
<proteinExistence type="predicted"/>
<keyword evidence="2 3" id="KW-0067">ATP-binding</keyword>
<dbReference type="RefSeq" id="WP_120798461.1">
    <property type="nucleotide sequence ID" value="NZ_RBXL01000001.1"/>
</dbReference>
<dbReference type="OrthoDB" id="9801841at2"/>
<evidence type="ECO:0000259" key="4">
    <source>
        <dbReference type="PROSITE" id="PS50011"/>
    </source>
</evidence>
<dbReference type="SUPFAM" id="SSF56436">
    <property type="entry name" value="C-type lectin-like"/>
    <property type="match status" value="1"/>
</dbReference>
<dbReference type="Proteomes" id="UP000274556">
    <property type="component" value="Unassembled WGS sequence"/>
</dbReference>
<name>A0A495VD61_9GAMM</name>
<sequence length="1039" mass="115652">MDIPGYTIIRELGAGGMATVYLAKQMRLDREVALKVLKPISDESDDFAARFLREGRVVAQLQDRRIVTIYDFDSRGPFHYFSMEYLPGGTLSERIIEGMSVERGLETIKGVAQALSYAHQRGIIHRDIKPQNILFRYDDTPVLTDFGIAHVMKANSDTTRMTKLGMIVGSPRYMSPQQIMCQSLDARSDLYSLGIVFYEMLTGELPYRSDDVMSLAMKHCTEAMPPLPSHLSRFQGILDKLVAKDPDARFDSADQLVGAIERLEAAARYPDSGDDETLVLARPTRKDQSEPGSSINLKRWFLWGGGTLVLAPALIAGYLIMTPKTSPEEPEIASGLPPAAANRSTTAANYEELAIAHIERGEVARGLDLIRLGLDMAPEDDRLTALEDRTQARLEAMTMLGQAQDIAQRGALGESLEMIEEGLRLAPNLPGLNAFREELEQRIHNDRQEKADKLLAEARAMMERLELGNALASIDAGLLMAPERNDLVALRSDVEDALKQQSRIEDLLMQARQSRQLGSLSESLAQVEEGLQIAPNNPDLLQIQADLIAEKEALIAEQTQDLVVRVDHHLANGEYREALRLSEDGLEDAPGHRELLTRRDEAGSRLEIAERVDALLERAQRAQQAGALDESLSLLTEALRLAPMRSELGQLRDEIESELNERSRIARMLAECNSRLSTEPPLVDSAASVACYRDVLQADDKNSGARAQLDRIAELLVESTSTALDRGELTTARDQLEQLSVSWPNDPRVSSLAERLRIESARASIAPTMVTIPQGCFQMGSPADEIDREDDELQHEVCVDEFRLGAFEVTVAQFRRFVEATGHRTEAEFNSGENTGCWTLARNRVQGADDWGYEPEASWLQPIEGMEIQDDYPVSCVSWRDTQAYLAWLGRATDRSYRLPTEAEWEYAARAGTTTPRFWGVGSGLSACDYANVADSANGWNNGFVCDDGHEWMAPVGQFKPNAWGLYDPLGNVWEWTCSSYDAGYQGRQNRCAPPDSDKPRVLRGGSWYSGPKAVRSAYRDRAFPESRYSFLGFRVVQD</sequence>
<dbReference type="SUPFAM" id="SSF48452">
    <property type="entry name" value="TPR-like"/>
    <property type="match status" value="1"/>
</dbReference>
<dbReference type="GO" id="GO:0005524">
    <property type="term" value="F:ATP binding"/>
    <property type="evidence" value="ECO:0007669"/>
    <property type="project" value="UniProtKB-UniRule"/>
</dbReference>
<dbReference type="InterPro" id="IPR011009">
    <property type="entry name" value="Kinase-like_dom_sf"/>
</dbReference>
<dbReference type="Gene3D" id="3.90.1580.10">
    <property type="entry name" value="paralog of FGE (formylglycine-generating enzyme)"/>
    <property type="match status" value="1"/>
</dbReference>
<dbReference type="InterPro" id="IPR051043">
    <property type="entry name" value="Sulfatase_Mod_Factor_Kinase"/>
</dbReference>
<dbReference type="PANTHER" id="PTHR23150">
    <property type="entry name" value="SULFATASE MODIFYING FACTOR 1, 2"/>
    <property type="match status" value="1"/>
</dbReference>
<evidence type="ECO:0000256" key="3">
    <source>
        <dbReference type="PROSITE-ProRule" id="PRU10141"/>
    </source>
</evidence>
<dbReference type="InterPro" id="IPR017441">
    <property type="entry name" value="Protein_kinase_ATP_BS"/>
</dbReference>
<dbReference type="GO" id="GO:0004672">
    <property type="term" value="F:protein kinase activity"/>
    <property type="evidence" value="ECO:0007669"/>
    <property type="project" value="InterPro"/>
</dbReference>
<dbReference type="CDD" id="cd14014">
    <property type="entry name" value="STKc_PknB_like"/>
    <property type="match status" value="1"/>
</dbReference>
<dbReference type="Gene3D" id="1.10.510.10">
    <property type="entry name" value="Transferase(Phosphotransferase) domain 1"/>
    <property type="match status" value="1"/>
</dbReference>
<organism evidence="5 6">
    <name type="scientific">Thiocapsa rosea</name>
    <dbReference type="NCBI Taxonomy" id="69360"/>
    <lineage>
        <taxon>Bacteria</taxon>
        <taxon>Pseudomonadati</taxon>
        <taxon>Pseudomonadota</taxon>
        <taxon>Gammaproteobacteria</taxon>
        <taxon>Chromatiales</taxon>
        <taxon>Chromatiaceae</taxon>
        <taxon>Thiocapsa</taxon>
    </lineage>
</organism>
<dbReference type="PROSITE" id="PS00108">
    <property type="entry name" value="PROTEIN_KINASE_ST"/>
    <property type="match status" value="1"/>
</dbReference>
<gene>
    <name evidence="5" type="ORF">BDD21_3824</name>
</gene>
<dbReference type="SUPFAM" id="SSF56112">
    <property type="entry name" value="Protein kinase-like (PK-like)"/>
    <property type="match status" value="1"/>
</dbReference>
<dbReference type="InterPro" id="IPR016187">
    <property type="entry name" value="CTDL_fold"/>
</dbReference>
<dbReference type="InterPro" id="IPR011990">
    <property type="entry name" value="TPR-like_helical_dom_sf"/>
</dbReference>
<evidence type="ECO:0000256" key="2">
    <source>
        <dbReference type="ARBA" id="ARBA00022840"/>
    </source>
</evidence>
<dbReference type="InterPro" id="IPR005532">
    <property type="entry name" value="SUMF_dom"/>
</dbReference>
<dbReference type="SMART" id="SM00220">
    <property type="entry name" value="S_TKc"/>
    <property type="match status" value="1"/>
</dbReference>
<evidence type="ECO:0000313" key="5">
    <source>
        <dbReference type="EMBL" id="RKT46317.1"/>
    </source>
</evidence>
<dbReference type="InterPro" id="IPR008271">
    <property type="entry name" value="Ser/Thr_kinase_AS"/>
</dbReference>
<protein>
    <submittedName>
        <fullName evidence="5">Formylglycine-generating enzyme required for sulfatase activity</fullName>
    </submittedName>
</protein>
<feature type="binding site" evidence="3">
    <location>
        <position position="35"/>
    </location>
    <ligand>
        <name>ATP</name>
        <dbReference type="ChEBI" id="CHEBI:30616"/>
    </ligand>
</feature>
<evidence type="ECO:0000256" key="1">
    <source>
        <dbReference type="ARBA" id="ARBA00022741"/>
    </source>
</evidence>
<dbReference type="GO" id="GO:0120147">
    <property type="term" value="F:formylglycine-generating oxidase activity"/>
    <property type="evidence" value="ECO:0007669"/>
    <property type="project" value="TreeGrafter"/>
</dbReference>
<dbReference type="PROSITE" id="PS00107">
    <property type="entry name" value="PROTEIN_KINASE_ATP"/>
    <property type="match status" value="1"/>
</dbReference>
<dbReference type="Gene3D" id="3.30.200.20">
    <property type="entry name" value="Phosphorylase Kinase, domain 1"/>
    <property type="match status" value="1"/>
</dbReference>
<dbReference type="Pfam" id="PF03781">
    <property type="entry name" value="FGE-sulfatase"/>
    <property type="match status" value="1"/>
</dbReference>
<accession>A0A495VD61</accession>
<keyword evidence="6" id="KW-1185">Reference proteome</keyword>
<reference evidence="5 6" key="1">
    <citation type="submission" date="2018-10" db="EMBL/GenBank/DDBJ databases">
        <title>Genomic Encyclopedia of Archaeal and Bacterial Type Strains, Phase II (KMG-II): from individual species to whole genera.</title>
        <authorList>
            <person name="Goeker M."/>
        </authorList>
    </citation>
    <scope>NUCLEOTIDE SEQUENCE [LARGE SCALE GENOMIC DNA]</scope>
    <source>
        <strain evidence="5 6">DSM 235</strain>
    </source>
</reference>
<dbReference type="Gene3D" id="1.25.40.10">
    <property type="entry name" value="Tetratricopeptide repeat domain"/>
    <property type="match status" value="2"/>
</dbReference>
<dbReference type="Pfam" id="PF00069">
    <property type="entry name" value="Pkinase"/>
    <property type="match status" value="1"/>
</dbReference>
<dbReference type="AlphaFoldDB" id="A0A495VD61"/>
<dbReference type="PANTHER" id="PTHR23150:SF19">
    <property type="entry name" value="FORMYLGLYCINE-GENERATING ENZYME"/>
    <property type="match status" value="1"/>
</dbReference>
<feature type="domain" description="Protein kinase" evidence="4">
    <location>
        <begin position="6"/>
        <end position="263"/>
    </location>
</feature>
<keyword evidence="1 3" id="KW-0547">Nucleotide-binding</keyword>
<dbReference type="PROSITE" id="PS50011">
    <property type="entry name" value="PROTEIN_KINASE_DOM"/>
    <property type="match status" value="1"/>
</dbReference>
<evidence type="ECO:0000313" key="6">
    <source>
        <dbReference type="Proteomes" id="UP000274556"/>
    </source>
</evidence>
<dbReference type="InterPro" id="IPR000719">
    <property type="entry name" value="Prot_kinase_dom"/>
</dbReference>
<dbReference type="EMBL" id="RBXL01000001">
    <property type="protein sequence ID" value="RKT46317.1"/>
    <property type="molecule type" value="Genomic_DNA"/>
</dbReference>